<keyword evidence="5 10" id="KW-1133">Transmembrane helix</keyword>
<dbReference type="PANTHER" id="PTHR24028:SF146">
    <property type="entry name" value="CADHERIN 96CB, ISOFORM D-RELATED"/>
    <property type="match status" value="1"/>
</dbReference>
<feature type="domain" description="Cadherin" evidence="12">
    <location>
        <begin position="767"/>
        <end position="913"/>
    </location>
</feature>
<protein>
    <submittedName>
        <fullName evidence="13">Protocadherin 1</fullName>
    </submittedName>
</protein>
<dbReference type="OMA" id="AEPHELW"/>
<keyword evidence="14" id="KW-1185">Reference proteome</keyword>
<feature type="transmembrane region" description="Helical" evidence="10">
    <location>
        <begin position="924"/>
        <end position="947"/>
    </location>
</feature>
<dbReference type="PRINTS" id="PR00205">
    <property type="entry name" value="CADHERIN"/>
</dbReference>
<dbReference type="Pfam" id="PF00028">
    <property type="entry name" value="Cadherin"/>
    <property type="match status" value="2"/>
</dbReference>
<feature type="domain" description="Cadherin" evidence="12">
    <location>
        <begin position="275"/>
        <end position="388"/>
    </location>
</feature>
<name>A0A068YI84_ECHMU</name>
<evidence type="ECO:0000256" key="10">
    <source>
        <dbReference type="SAM" id="Phobius"/>
    </source>
</evidence>
<dbReference type="InterPro" id="IPR002126">
    <property type="entry name" value="Cadherin-like_dom"/>
</dbReference>
<comment type="subcellular location">
    <subcellularLocation>
        <location evidence="1">Membrane</location>
        <topology evidence="1">Single-pass membrane protein</topology>
    </subcellularLocation>
</comment>
<dbReference type="GO" id="GO:0007156">
    <property type="term" value="P:homophilic cell adhesion via plasma membrane adhesion molecules"/>
    <property type="evidence" value="ECO:0007669"/>
    <property type="project" value="InterPro"/>
</dbReference>
<feature type="domain" description="Cadherin" evidence="12">
    <location>
        <begin position="154"/>
        <end position="270"/>
    </location>
</feature>
<feature type="domain" description="Cadherin" evidence="12">
    <location>
        <begin position="507"/>
        <end position="625"/>
    </location>
</feature>
<gene>
    <name evidence="13" type="ORF">EmuJ_000961600</name>
</gene>
<keyword evidence="3" id="KW-0677">Repeat</keyword>
<dbReference type="PANTHER" id="PTHR24028">
    <property type="entry name" value="CADHERIN-87A"/>
    <property type="match status" value="1"/>
</dbReference>
<dbReference type="OrthoDB" id="6242979at2759"/>
<evidence type="ECO:0000256" key="6">
    <source>
        <dbReference type="ARBA" id="ARBA00023136"/>
    </source>
</evidence>
<keyword evidence="7" id="KW-0325">Glycoprotein</keyword>
<keyword evidence="6 10" id="KW-0472">Membrane</keyword>
<dbReference type="SMART" id="SM00112">
    <property type="entry name" value="CA"/>
    <property type="match status" value="5"/>
</dbReference>
<evidence type="ECO:0000256" key="3">
    <source>
        <dbReference type="ARBA" id="ARBA00022737"/>
    </source>
</evidence>
<evidence type="ECO:0000256" key="11">
    <source>
        <dbReference type="SAM" id="SignalP"/>
    </source>
</evidence>
<dbReference type="FunFam" id="2.60.40.60:FF:000092">
    <property type="entry name" value="Protocadherin 8"/>
    <property type="match status" value="2"/>
</dbReference>
<keyword evidence="2 10" id="KW-0812">Transmembrane</keyword>
<reference evidence="13" key="2">
    <citation type="submission" date="2015-11" db="EMBL/GenBank/DDBJ databases">
        <authorList>
            <person name="Zhang Y."/>
            <person name="Guo Z."/>
        </authorList>
    </citation>
    <scope>NUCLEOTIDE SEQUENCE</scope>
</reference>
<dbReference type="GO" id="GO:0005509">
    <property type="term" value="F:calcium ion binding"/>
    <property type="evidence" value="ECO:0007669"/>
    <property type="project" value="UniProtKB-UniRule"/>
</dbReference>
<dbReference type="InterPro" id="IPR015919">
    <property type="entry name" value="Cadherin-like_sf"/>
</dbReference>
<dbReference type="CDD" id="cd11304">
    <property type="entry name" value="Cadherin_repeat"/>
    <property type="match status" value="5"/>
</dbReference>
<feature type="domain" description="Cadherin" evidence="12">
    <location>
        <begin position="397"/>
        <end position="506"/>
    </location>
</feature>
<keyword evidence="11" id="KW-0732">Signal</keyword>
<keyword evidence="4 8" id="KW-0106">Calcium</keyword>
<dbReference type="InterPro" id="IPR050174">
    <property type="entry name" value="Protocadherin/Cadherin-CA"/>
</dbReference>
<evidence type="ECO:0000259" key="12">
    <source>
        <dbReference type="PROSITE" id="PS50268"/>
    </source>
</evidence>
<proteinExistence type="predicted"/>
<dbReference type="STRING" id="6211.A0A068YI84"/>
<evidence type="ECO:0000256" key="8">
    <source>
        <dbReference type="PROSITE-ProRule" id="PRU00043"/>
    </source>
</evidence>
<evidence type="ECO:0000256" key="9">
    <source>
        <dbReference type="SAM" id="MobiDB-lite"/>
    </source>
</evidence>
<feature type="chain" id="PRO_5009741786" evidence="11">
    <location>
        <begin position="22"/>
        <end position="1227"/>
    </location>
</feature>
<evidence type="ECO:0000313" key="13">
    <source>
        <dbReference type="EMBL" id="CDS41926.1"/>
    </source>
</evidence>
<dbReference type="SUPFAM" id="SSF49313">
    <property type="entry name" value="Cadherin-like"/>
    <property type="match status" value="6"/>
</dbReference>
<dbReference type="eggNOG" id="ENOG502QWB7">
    <property type="taxonomic scope" value="Eukaryota"/>
</dbReference>
<dbReference type="Proteomes" id="UP000017246">
    <property type="component" value="Unassembled WGS sequence"/>
</dbReference>
<feature type="region of interest" description="Disordered" evidence="9">
    <location>
        <begin position="1097"/>
        <end position="1127"/>
    </location>
</feature>
<evidence type="ECO:0000256" key="7">
    <source>
        <dbReference type="ARBA" id="ARBA00023180"/>
    </source>
</evidence>
<evidence type="ECO:0000313" key="14">
    <source>
        <dbReference type="Proteomes" id="UP000017246"/>
    </source>
</evidence>
<sequence length="1227" mass="135336">MAVMGRVFPCLLIFLLRPTQCQRRFSAQFSLGDNTEGGHRVGNLFANRPNSLPYGPSFLSAMIKPDEHFMLTINGDITTSHAIDRDVVCSKLDCCDRLICYMYAEAYFFTTRSHPLVFNVTFTFSDENDNPPKFDVPQENLAKLPGWIPDQYRELPFLHLSVPESVRINSKLSLPLATDFDSIDFGINSYELQPLHMNTTSSVSPFRLIHERSRLGAETLALITGRSLDREEQDNYWFLLLALGSGSPPLSGSLLLQIQVDDINDHAPIFQRPLSKSGHTIELPENTPVGQVVYSFKATDQDVGDNGKLTFAINYGASLPRTSVLVNKWVLDPVTGDLSVAGVLDYEHKEDRKFVLCLLAKDGGNPPLTATTIFTILITDVNDNPPVIEVKSTGEQGDNESHFDIEENDGEIRLLKLISVSDPDSNSEESISCHLSKSRNDFALKKYSSLLYGLLNSRAFDFERNVDADGYLNVDLSCKDNGTPSLTSRLTIRVSLRDLNDNCPQFEYQTFTFSVQEDIPIGSEIGRIVARDADSGPRGRLSYWLGADDPDDLNLVDIDRETGRITTKVSLDREVKEILNFHVTAADGGNLGVYQEFEGIPREAKTNTTTITIHLLDVNDNAPQYMGEKEVHVRENNEEGFVILDSLPFRDNDLGENGTVRLFVTNYGYDAMEHLMPSHSTGMFSLLNDKQLILTVSVDREQNPHIFVRIIAMDGGQARQLTSTTTLTVIVDDENDNYPQLTHPPNATMLPNPNNHYETIGDHESRTIPVDTPIGSLITTLRSRDLDSGDNGRVSYHIRRAEPHELWFTTHQSHVEHDVEGSLQKHKLVSDGNQYFKIDEVNGHLRTAWLYGSQNNHVSSNITGIPLSPPSFGVHVIAVELRDAGNPSLTTRVVLYANITEAVNLGLFGLSGFGFGEAGLGNTVILILIIVCSFALIISLTAAIFWVRLKVYTTNGQYNQTNCIKYQTKSVSVYQDGLSKDPCDGGLSYLDGAGTFKPLECIRWSTPNVLDPLRYTVHTSPDIGAQDNSGSLTFIGKSPNGYLESEEVQMLPMIHPTEGSGIVMRGYDQLIMGNSEQYELCFPEAVLPNFAQLHAGSTESDSGMDSGGYMIGHASSPSPEGAEHPLEPASELSVPTTFKPSQSRALVHLTAGCSTIATDVIRQSPVKQVLLGTTCNALDLGGLFKSLGYIPCDSAYNILSSQGLASNLNTVYTAKTGKPPMMSKLMM</sequence>
<evidence type="ECO:0000256" key="5">
    <source>
        <dbReference type="ARBA" id="ARBA00022989"/>
    </source>
</evidence>
<dbReference type="GO" id="GO:0005886">
    <property type="term" value="C:plasma membrane"/>
    <property type="evidence" value="ECO:0007669"/>
    <property type="project" value="InterPro"/>
</dbReference>
<evidence type="ECO:0000256" key="1">
    <source>
        <dbReference type="ARBA" id="ARBA00004167"/>
    </source>
</evidence>
<dbReference type="AlphaFoldDB" id="A0A068YI84"/>
<dbReference type="PROSITE" id="PS00232">
    <property type="entry name" value="CADHERIN_1"/>
    <property type="match status" value="5"/>
</dbReference>
<reference evidence="13" key="1">
    <citation type="journal article" date="2013" name="Nature">
        <title>The genomes of four tapeworm species reveal adaptations to parasitism.</title>
        <authorList>
            <person name="Tsai I.J."/>
            <person name="Zarowiecki M."/>
            <person name="Holroyd N."/>
            <person name="Garciarrubio A."/>
            <person name="Sanchez-Flores A."/>
            <person name="Brooks K.L."/>
            <person name="Tracey A."/>
            <person name="Bobes R.J."/>
            <person name="Fragoso G."/>
            <person name="Sciutto E."/>
            <person name="Aslett M."/>
            <person name="Beasley H."/>
            <person name="Bennett H.M."/>
            <person name="Cai J."/>
            <person name="Camicia F."/>
            <person name="Clark R."/>
            <person name="Cucher M."/>
            <person name="De Silva N."/>
            <person name="Day T.A."/>
            <person name="Deplazes P."/>
            <person name="Estrada K."/>
            <person name="Fernandez C."/>
            <person name="Holland P.W."/>
            <person name="Hou J."/>
            <person name="Hu S."/>
            <person name="Huckvale T."/>
            <person name="Hung S.S."/>
            <person name="Kamenetzky L."/>
            <person name="Keane J.A."/>
            <person name="Kiss F."/>
            <person name="Koziol U."/>
            <person name="Lambert O."/>
            <person name="Liu K."/>
            <person name="Luo X."/>
            <person name="Luo Y."/>
            <person name="Macchiaroli N."/>
            <person name="Nichol S."/>
            <person name="Paps J."/>
            <person name="Parkinson J."/>
            <person name="Pouchkina-Stantcheva N."/>
            <person name="Riddiford N."/>
            <person name="Rosenzvit M."/>
            <person name="Salinas G."/>
            <person name="Wasmuth J.D."/>
            <person name="Zamanian M."/>
            <person name="Zheng Y."/>
            <person name="Cai X."/>
            <person name="Soberon X."/>
            <person name="Olson P.D."/>
            <person name="Laclette J.P."/>
            <person name="Brehm K."/>
            <person name="Berriman M."/>
            <person name="Garciarrubio A."/>
            <person name="Bobes R.J."/>
            <person name="Fragoso G."/>
            <person name="Sanchez-Flores A."/>
            <person name="Estrada K."/>
            <person name="Cevallos M.A."/>
            <person name="Morett E."/>
            <person name="Gonzalez V."/>
            <person name="Portillo T."/>
            <person name="Ochoa-Leyva A."/>
            <person name="Jose M.V."/>
            <person name="Sciutto E."/>
            <person name="Landa A."/>
            <person name="Jimenez L."/>
            <person name="Valdes V."/>
            <person name="Carrero J.C."/>
            <person name="Larralde C."/>
            <person name="Morales-Montor J."/>
            <person name="Limon-Lason J."/>
            <person name="Soberon X."/>
            <person name="Laclette J.P."/>
        </authorList>
    </citation>
    <scope>NUCLEOTIDE SEQUENCE [LARGE SCALE GENOMIC DNA]</scope>
</reference>
<dbReference type="EMBL" id="LN902842">
    <property type="protein sequence ID" value="CDS41926.1"/>
    <property type="molecule type" value="Genomic_DNA"/>
</dbReference>
<dbReference type="PROSITE" id="PS50268">
    <property type="entry name" value="CADHERIN_2"/>
    <property type="match status" value="6"/>
</dbReference>
<dbReference type="InterPro" id="IPR020894">
    <property type="entry name" value="Cadherin_CS"/>
</dbReference>
<dbReference type="Gene3D" id="2.60.40.60">
    <property type="entry name" value="Cadherins"/>
    <property type="match status" value="6"/>
</dbReference>
<evidence type="ECO:0000256" key="4">
    <source>
        <dbReference type="ARBA" id="ARBA00022837"/>
    </source>
</evidence>
<organism evidence="13 14">
    <name type="scientific">Echinococcus multilocularis</name>
    <name type="common">Fox tapeworm</name>
    <dbReference type="NCBI Taxonomy" id="6211"/>
    <lineage>
        <taxon>Eukaryota</taxon>
        <taxon>Metazoa</taxon>
        <taxon>Spiralia</taxon>
        <taxon>Lophotrochozoa</taxon>
        <taxon>Platyhelminthes</taxon>
        <taxon>Cestoda</taxon>
        <taxon>Eucestoda</taxon>
        <taxon>Cyclophyllidea</taxon>
        <taxon>Taeniidae</taxon>
        <taxon>Echinococcus</taxon>
    </lineage>
</organism>
<feature type="signal peptide" evidence="11">
    <location>
        <begin position="1"/>
        <end position="21"/>
    </location>
</feature>
<accession>A0A068YI84</accession>
<evidence type="ECO:0000256" key="2">
    <source>
        <dbReference type="ARBA" id="ARBA00022692"/>
    </source>
</evidence>
<feature type="domain" description="Cadherin" evidence="12">
    <location>
        <begin position="625"/>
        <end position="741"/>
    </location>
</feature>